<evidence type="ECO:0000313" key="2">
    <source>
        <dbReference type="Proteomes" id="UP000294927"/>
    </source>
</evidence>
<evidence type="ECO:0000313" key="1">
    <source>
        <dbReference type="EMBL" id="TDV35399.1"/>
    </source>
</evidence>
<dbReference type="AlphaFoldDB" id="A0A4R7US33"/>
<sequence>MVDEPEPAPVLCVRCGRSRAEATPVEALTWVMTHDERGRSLLCPACARTHVRDIEGKLPDEYW</sequence>
<accession>A0A4R7US33</accession>
<proteinExistence type="predicted"/>
<dbReference type="Proteomes" id="UP000294927">
    <property type="component" value="Unassembled WGS sequence"/>
</dbReference>
<comment type="caution">
    <text evidence="1">The sequence shown here is derived from an EMBL/GenBank/DDBJ whole genome shotgun (WGS) entry which is preliminary data.</text>
</comment>
<protein>
    <recommendedName>
        <fullName evidence="3">Small CPxCG-related zinc finger protein</fullName>
    </recommendedName>
</protein>
<organism evidence="1 2">
    <name type="scientific">Actinophytocola oryzae</name>
    <dbReference type="NCBI Taxonomy" id="502181"/>
    <lineage>
        <taxon>Bacteria</taxon>
        <taxon>Bacillati</taxon>
        <taxon>Actinomycetota</taxon>
        <taxon>Actinomycetes</taxon>
        <taxon>Pseudonocardiales</taxon>
        <taxon>Pseudonocardiaceae</taxon>
    </lineage>
</organism>
<keyword evidence="2" id="KW-1185">Reference proteome</keyword>
<gene>
    <name evidence="1" type="ORF">CLV71_13525</name>
</gene>
<dbReference type="RefSeq" id="WP_133909394.1">
    <property type="nucleotide sequence ID" value="NZ_SOCP01000035.1"/>
</dbReference>
<name>A0A4R7US33_9PSEU</name>
<evidence type="ECO:0008006" key="3">
    <source>
        <dbReference type="Google" id="ProtNLM"/>
    </source>
</evidence>
<dbReference type="EMBL" id="SOCP01000035">
    <property type="protein sequence ID" value="TDV35399.1"/>
    <property type="molecule type" value="Genomic_DNA"/>
</dbReference>
<reference evidence="1 2" key="1">
    <citation type="submission" date="2019-03" db="EMBL/GenBank/DDBJ databases">
        <title>Genomic Encyclopedia of Archaeal and Bacterial Type Strains, Phase II (KMG-II): from individual species to whole genera.</title>
        <authorList>
            <person name="Goeker M."/>
        </authorList>
    </citation>
    <scope>NUCLEOTIDE SEQUENCE [LARGE SCALE GENOMIC DNA]</scope>
    <source>
        <strain evidence="1 2">DSM 45499</strain>
    </source>
</reference>
<dbReference type="OrthoDB" id="3578149at2"/>